<dbReference type="GO" id="GO:0000166">
    <property type="term" value="F:nucleotide binding"/>
    <property type="evidence" value="ECO:0007669"/>
    <property type="project" value="InterPro"/>
</dbReference>
<dbReference type="PANTHER" id="PTHR42861">
    <property type="entry name" value="CALCIUM-TRANSPORTING ATPASE"/>
    <property type="match status" value="1"/>
</dbReference>
<evidence type="ECO:0000313" key="1">
    <source>
        <dbReference type="EMBL" id="ONK70553.1"/>
    </source>
</evidence>
<dbReference type="InterPro" id="IPR023298">
    <property type="entry name" value="ATPase_P-typ_TM_dom_sf"/>
</dbReference>
<dbReference type="Gene3D" id="1.20.1110.10">
    <property type="entry name" value="Calcium-transporting ATPase, transmembrane domain"/>
    <property type="match status" value="1"/>
</dbReference>
<organism evidence="1 2">
    <name type="scientific">Asparagus officinalis</name>
    <name type="common">Garden asparagus</name>
    <dbReference type="NCBI Taxonomy" id="4686"/>
    <lineage>
        <taxon>Eukaryota</taxon>
        <taxon>Viridiplantae</taxon>
        <taxon>Streptophyta</taxon>
        <taxon>Embryophyta</taxon>
        <taxon>Tracheophyta</taxon>
        <taxon>Spermatophyta</taxon>
        <taxon>Magnoliopsida</taxon>
        <taxon>Liliopsida</taxon>
        <taxon>Asparagales</taxon>
        <taxon>Asparagaceae</taxon>
        <taxon>Asparagoideae</taxon>
        <taxon>Asparagus</taxon>
    </lineage>
</organism>
<keyword evidence="2" id="KW-1185">Reference proteome</keyword>
<dbReference type="InterPro" id="IPR023299">
    <property type="entry name" value="ATPase_P-typ_cyto_dom_N"/>
</dbReference>
<reference evidence="2" key="1">
    <citation type="journal article" date="2017" name="Nat. Commun.">
        <title>The asparagus genome sheds light on the origin and evolution of a young Y chromosome.</title>
        <authorList>
            <person name="Harkess A."/>
            <person name="Zhou J."/>
            <person name="Xu C."/>
            <person name="Bowers J.E."/>
            <person name="Van der Hulst R."/>
            <person name="Ayyampalayam S."/>
            <person name="Mercati F."/>
            <person name="Riccardi P."/>
            <person name="McKain M.R."/>
            <person name="Kakrana A."/>
            <person name="Tang H."/>
            <person name="Ray J."/>
            <person name="Groenendijk J."/>
            <person name="Arikit S."/>
            <person name="Mathioni S.M."/>
            <person name="Nakano M."/>
            <person name="Shan H."/>
            <person name="Telgmann-Rauber A."/>
            <person name="Kanno A."/>
            <person name="Yue Z."/>
            <person name="Chen H."/>
            <person name="Li W."/>
            <person name="Chen Y."/>
            <person name="Xu X."/>
            <person name="Zhang Y."/>
            <person name="Luo S."/>
            <person name="Chen H."/>
            <person name="Gao J."/>
            <person name="Mao Z."/>
            <person name="Pires J.C."/>
            <person name="Luo M."/>
            <person name="Kudrna D."/>
            <person name="Wing R.A."/>
            <person name="Meyers B.C."/>
            <person name="Yi K."/>
            <person name="Kong H."/>
            <person name="Lavrijsen P."/>
            <person name="Sunseri F."/>
            <person name="Falavigna A."/>
            <person name="Ye Y."/>
            <person name="Leebens-Mack J.H."/>
            <person name="Chen G."/>
        </authorList>
    </citation>
    <scope>NUCLEOTIDE SEQUENCE [LARGE SCALE GENOMIC DNA]</scope>
    <source>
        <strain evidence="2">cv. DH0086</strain>
    </source>
</reference>
<sequence>MLETGSTLLLRSFAARGLRPLAVATQEVPEKNKDSPGGPRQFVALLPLFDSLRNDSEEAIRSQGSRSWCGCDKLATAKETGRRLGMGDEHVSIPIFFIARGRQRSDGFARVFGGEPCSIPMPTQDKFGVQPIRHSDGEVMAALYLKVSIMSQALIFVTRSRGWFQEIQMQLSIVKEILKRVKFVWQAATLIAVYAGWSFAGIEGIGWDWALVIWRYSIVFFPPLDFLKFAIRYVLSGKAWDDLPENMTEFTANNFRGLQPPETTNLFELPEMTEQGAKYMLHGRSDPGSALVVQCQW</sequence>
<name>A0A5P1EYL6_ASPOF</name>
<dbReference type="Gramene" id="ONK70553">
    <property type="protein sequence ID" value="ONK70553"/>
    <property type="gene ID" value="A4U43_C05F34900"/>
</dbReference>
<proteinExistence type="predicted"/>
<dbReference type="Proteomes" id="UP000243459">
    <property type="component" value="Chromosome 5"/>
</dbReference>
<dbReference type="OMA" id="FTHSHIW"/>
<accession>A0A5P1EYL6</accession>
<dbReference type="SUPFAM" id="SSF81665">
    <property type="entry name" value="Calcium ATPase, transmembrane domain M"/>
    <property type="match status" value="1"/>
</dbReference>
<dbReference type="AlphaFoldDB" id="A0A5P1EYL6"/>
<gene>
    <name evidence="1" type="ORF">A4U43_C05F34900</name>
</gene>
<evidence type="ECO:0000313" key="2">
    <source>
        <dbReference type="Proteomes" id="UP000243459"/>
    </source>
</evidence>
<dbReference type="EMBL" id="CM007385">
    <property type="protein sequence ID" value="ONK70553.1"/>
    <property type="molecule type" value="Genomic_DNA"/>
</dbReference>
<protein>
    <submittedName>
        <fullName evidence="1">Uncharacterized protein</fullName>
    </submittedName>
</protein>
<dbReference type="Gene3D" id="3.40.1110.10">
    <property type="entry name" value="Calcium-transporting ATPase, cytoplasmic domain N"/>
    <property type="match status" value="1"/>
</dbReference>